<dbReference type="InterPro" id="IPR018060">
    <property type="entry name" value="HTH_AraC"/>
</dbReference>
<dbReference type="PANTHER" id="PTHR43280:SF28">
    <property type="entry name" value="HTH-TYPE TRANSCRIPTIONAL ACTIVATOR RHAS"/>
    <property type="match status" value="1"/>
</dbReference>
<dbReference type="Proteomes" id="UP000503003">
    <property type="component" value="Chromosome 2"/>
</dbReference>
<evidence type="ECO:0000259" key="4">
    <source>
        <dbReference type="PROSITE" id="PS01124"/>
    </source>
</evidence>
<accession>A0A6G7CPG3</accession>
<keyword evidence="6" id="KW-1185">Reference proteome</keyword>
<dbReference type="SUPFAM" id="SSF46689">
    <property type="entry name" value="Homeodomain-like"/>
    <property type="match status" value="1"/>
</dbReference>
<evidence type="ECO:0000256" key="2">
    <source>
        <dbReference type="ARBA" id="ARBA00023125"/>
    </source>
</evidence>
<protein>
    <submittedName>
        <fullName evidence="5">AraC family transcriptional regulator</fullName>
    </submittedName>
</protein>
<dbReference type="PROSITE" id="PS01124">
    <property type="entry name" value="HTH_ARAC_FAMILY_2"/>
    <property type="match status" value="1"/>
</dbReference>
<organism evidence="5 6">
    <name type="scientific">Vibrio ziniensis</name>
    <dbReference type="NCBI Taxonomy" id="2711221"/>
    <lineage>
        <taxon>Bacteria</taxon>
        <taxon>Pseudomonadati</taxon>
        <taxon>Pseudomonadota</taxon>
        <taxon>Gammaproteobacteria</taxon>
        <taxon>Vibrionales</taxon>
        <taxon>Vibrionaceae</taxon>
        <taxon>Vibrio</taxon>
    </lineage>
</organism>
<keyword evidence="1" id="KW-0805">Transcription regulation</keyword>
<gene>
    <name evidence="5" type="ORF">G5S32_18650</name>
</gene>
<dbReference type="InterPro" id="IPR003313">
    <property type="entry name" value="AraC-bd"/>
</dbReference>
<proteinExistence type="predicted"/>
<dbReference type="Pfam" id="PF12833">
    <property type="entry name" value="HTH_18"/>
    <property type="match status" value="1"/>
</dbReference>
<dbReference type="GO" id="GO:0003700">
    <property type="term" value="F:DNA-binding transcription factor activity"/>
    <property type="evidence" value="ECO:0007669"/>
    <property type="project" value="InterPro"/>
</dbReference>
<keyword evidence="2" id="KW-0238">DNA-binding</keyword>
<dbReference type="SMART" id="SM00342">
    <property type="entry name" value="HTH_ARAC"/>
    <property type="match status" value="1"/>
</dbReference>
<evidence type="ECO:0000256" key="1">
    <source>
        <dbReference type="ARBA" id="ARBA00023015"/>
    </source>
</evidence>
<evidence type="ECO:0000313" key="6">
    <source>
        <dbReference type="Proteomes" id="UP000503003"/>
    </source>
</evidence>
<dbReference type="RefSeq" id="WP_165313659.1">
    <property type="nucleotide sequence ID" value="NZ_CP049332.1"/>
</dbReference>
<dbReference type="EMBL" id="CP049332">
    <property type="protein sequence ID" value="QIH43995.1"/>
    <property type="molecule type" value="Genomic_DNA"/>
</dbReference>
<evidence type="ECO:0000256" key="3">
    <source>
        <dbReference type="ARBA" id="ARBA00023163"/>
    </source>
</evidence>
<keyword evidence="3" id="KW-0804">Transcription</keyword>
<name>A0A6G7CPG3_9VIBR</name>
<dbReference type="Pfam" id="PF02311">
    <property type="entry name" value="AraC_binding"/>
    <property type="match status" value="1"/>
</dbReference>
<dbReference type="InterPro" id="IPR009057">
    <property type="entry name" value="Homeodomain-like_sf"/>
</dbReference>
<dbReference type="SUPFAM" id="SSF51182">
    <property type="entry name" value="RmlC-like cupins"/>
    <property type="match status" value="1"/>
</dbReference>
<dbReference type="Gene3D" id="2.60.120.10">
    <property type="entry name" value="Jelly Rolls"/>
    <property type="match status" value="1"/>
</dbReference>
<sequence>MLDAKVHEQLLVHTDKELEVLENKPDFSPVFFKRLEGDFYRDRHMFIEKHTRFIAVPMHSHDFIELVYVYSGKMRQVVNGKSVELKAGELLLLNQYAQHEIEVTGEDDIIINFIIEADYIARLISLFDDENLITKFILSSINGRNKSGEHVHFKVSHDNDIQKAACKIINEIYSDKVLKQMRVHFLVGLLITNLLSNVDNSDYYISSNYIDSLALSVLKYIDENYQDASLKVIADKINQPNYKVSRLLKSYTGKTFSELVIEKRIERAIYLLTYTDYSIIDVINMTGYENASHFYRVFKDKYNVSVKEYRDSIKAKDDVSFDC</sequence>
<dbReference type="KEGG" id="vzi:G5S32_18650"/>
<dbReference type="PANTHER" id="PTHR43280">
    <property type="entry name" value="ARAC-FAMILY TRANSCRIPTIONAL REGULATOR"/>
    <property type="match status" value="1"/>
</dbReference>
<evidence type="ECO:0000313" key="5">
    <source>
        <dbReference type="EMBL" id="QIH43995.1"/>
    </source>
</evidence>
<dbReference type="InterPro" id="IPR011051">
    <property type="entry name" value="RmlC_Cupin_sf"/>
</dbReference>
<reference evidence="5 6" key="1">
    <citation type="submission" date="2020-02" db="EMBL/GenBank/DDBJ databases">
        <title>A complete genome of a marine bacterium Vibrio sp. ZWAL4003 isolated from the mangrove sediment with the ability to degrade polysaccharides.</title>
        <authorList>
            <person name="Wu J."/>
            <person name="Qu W."/>
            <person name="Zeng R."/>
        </authorList>
    </citation>
    <scope>NUCLEOTIDE SEQUENCE [LARGE SCALE GENOMIC DNA]</scope>
    <source>
        <strain evidence="5 6">ZWAL4003</strain>
    </source>
</reference>
<feature type="domain" description="HTH araC/xylS-type" evidence="4">
    <location>
        <begin position="215"/>
        <end position="312"/>
    </location>
</feature>
<dbReference type="GO" id="GO:0043565">
    <property type="term" value="F:sequence-specific DNA binding"/>
    <property type="evidence" value="ECO:0007669"/>
    <property type="project" value="InterPro"/>
</dbReference>
<dbReference type="InterPro" id="IPR014710">
    <property type="entry name" value="RmlC-like_jellyroll"/>
</dbReference>
<dbReference type="Gene3D" id="1.10.10.60">
    <property type="entry name" value="Homeodomain-like"/>
    <property type="match status" value="2"/>
</dbReference>
<dbReference type="AlphaFoldDB" id="A0A6G7CPG3"/>